<proteinExistence type="predicted"/>
<name>B2VB25_ERWT9</name>
<dbReference type="InterPro" id="IPR041893">
    <property type="entry name" value="ArdA_dom3"/>
</dbReference>
<reference evidence="1 2" key="1">
    <citation type="journal article" date="2008" name="Environ. Microbiol.">
        <title>The genome of Erwinia tasmaniensis strain Et1/99, a non-pathogenic bacterium in the genus Erwinia.</title>
        <authorList>
            <person name="Kube M."/>
            <person name="Migdoll A.M."/>
            <person name="Mueller I."/>
            <person name="Kuhl H."/>
            <person name="Beck A."/>
            <person name="Reinhardt R."/>
            <person name="Geider K."/>
        </authorList>
    </citation>
    <scope>NUCLEOTIDE SEQUENCE [LARGE SCALE GENOMIC DNA]</scope>
    <source>
        <strain evidence="2">DSM 17950 / CFBP 7177 / CIP 109463 / NCPPB 4357 / Et1/99</strain>
        <plasmid evidence="2">pET45</plasmid>
    </source>
</reference>
<geneLocation type="plasmid" evidence="1 2">
    <name>pET45</name>
</geneLocation>
<dbReference type="EMBL" id="CU468132">
    <property type="protein sequence ID" value="CAO94947.1"/>
    <property type="molecule type" value="Genomic_DNA"/>
</dbReference>
<protein>
    <submittedName>
        <fullName evidence="1">Probable antirestriction protein</fullName>
    </submittedName>
</protein>
<keyword evidence="2" id="KW-1185">Reference proteome</keyword>
<dbReference type="Proteomes" id="UP000001726">
    <property type="component" value="Plasmid pET45"/>
</dbReference>
<accession>B2VB25</accession>
<sequence>MRVFTATTGEGIRAALTRRPYMDALLEPLPEGLRGYFDFEAYARDIFLNEYDLFNGFVYRKV</sequence>
<keyword evidence="1" id="KW-0614">Plasmid</keyword>
<dbReference type="AlphaFoldDB" id="B2VB25"/>
<organism evidence="1 2">
    <name type="scientific">Erwinia tasmaniensis (strain DSM 17950 / CFBP 7177 / CIP 109463 / NCPPB 4357 / Et1/99)</name>
    <dbReference type="NCBI Taxonomy" id="465817"/>
    <lineage>
        <taxon>Bacteria</taxon>
        <taxon>Pseudomonadati</taxon>
        <taxon>Pseudomonadota</taxon>
        <taxon>Gammaproteobacteria</taxon>
        <taxon>Enterobacterales</taxon>
        <taxon>Erwiniaceae</taxon>
        <taxon>Erwinia</taxon>
    </lineage>
</organism>
<dbReference type="KEGG" id="eta:ETA_pET450030"/>
<evidence type="ECO:0000313" key="2">
    <source>
        <dbReference type="Proteomes" id="UP000001726"/>
    </source>
</evidence>
<evidence type="ECO:0000313" key="1">
    <source>
        <dbReference type="EMBL" id="CAO94947.1"/>
    </source>
</evidence>
<dbReference type="HOGENOM" id="CLU_2897244_0_0_6"/>
<gene>
    <name evidence="1" type="primary">ardA</name>
    <name evidence="1" type="ordered locus">ETA_pET450030</name>
</gene>
<dbReference type="Gene3D" id="1.10.10.1190">
    <property type="entry name" value="Antirestriction protein ArdA, domain 3"/>
    <property type="match status" value="1"/>
</dbReference>